<dbReference type="InterPro" id="IPR014883">
    <property type="entry name" value="VRR_NUC"/>
</dbReference>
<dbReference type="RefSeq" id="WP_135282984.1">
    <property type="nucleotide sequence ID" value="NZ_SRIO01000049.1"/>
</dbReference>
<keyword evidence="3" id="KW-0378">Hydrolase</keyword>
<keyword evidence="2" id="KW-0540">Nuclease</keyword>
<sequence length="97" mass="11464">MTSKTEAATFRRLNDYVRKQRGGEIFHADILYPGFPDKMILLPNGQVMFAELKRAGGSLRPGQMYWRKRLQTLGFEAEIFYEYQALIEWIEREEKTD</sequence>
<dbReference type="OrthoDB" id="6706702at2"/>
<dbReference type="EMBL" id="SRIO01000049">
    <property type="protein sequence ID" value="TFZ80908.1"/>
    <property type="molecule type" value="Genomic_DNA"/>
</dbReference>
<accession>A0A4Z0F6A1</accession>
<comment type="cofactor">
    <cofactor evidence="1">
        <name>Mg(2+)</name>
        <dbReference type="ChEBI" id="CHEBI:18420"/>
    </cofactor>
</comment>
<dbReference type="GO" id="GO:0016788">
    <property type="term" value="F:hydrolase activity, acting on ester bonds"/>
    <property type="evidence" value="ECO:0007669"/>
    <property type="project" value="InterPro"/>
</dbReference>
<dbReference type="InterPro" id="IPR011856">
    <property type="entry name" value="tRNA_endonuc-like_dom_sf"/>
</dbReference>
<evidence type="ECO:0000313" key="5">
    <source>
        <dbReference type="EMBL" id="TFZ80908.1"/>
    </source>
</evidence>
<name>A0A4Z0F6A1_9GAMM</name>
<dbReference type="GO" id="GO:0003676">
    <property type="term" value="F:nucleic acid binding"/>
    <property type="evidence" value="ECO:0007669"/>
    <property type="project" value="InterPro"/>
</dbReference>
<feature type="domain" description="VRR-NUC" evidence="4">
    <location>
        <begin position="1"/>
        <end position="84"/>
    </location>
</feature>
<evidence type="ECO:0000313" key="6">
    <source>
        <dbReference type="Proteomes" id="UP000297890"/>
    </source>
</evidence>
<dbReference type="GO" id="GO:0004518">
    <property type="term" value="F:nuclease activity"/>
    <property type="evidence" value="ECO:0007669"/>
    <property type="project" value="UniProtKB-KW"/>
</dbReference>
<comment type="caution">
    <text evidence="5">The sequence shown here is derived from an EMBL/GenBank/DDBJ whole genome shotgun (WGS) entry which is preliminary data.</text>
</comment>
<evidence type="ECO:0000256" key="2">
    <source>
        <dbReference type="ARBA" id="ARBA00022722"/>
    </source>
</evidence>
<evidence type="ECO:0000259" key="4">
    <source>
        <dbReference type="SMART" id="SM00990"/>
    </source>
</evidence>
<gene>
    <name evidence="5" type="ORF">E4680_13695</name>
</gene>
<dbReference type="SMART" id="SM00990">
    <property type="entry name" value="VRR_NUC"/>
    <property type="match status" value="1"/>
</dbReference>
<organism evidence="5 6">
    <name type="scientific">Candidatus Macondimonas diazotrophica</name>
    <dbReference type="NCBI Taxonomy" id="2305248"/>
    <lineage>
        <taxon>Bacteria</taxon>
        <taxon>Pseudomonadati</taxon>
        <taxon>Pseudomonadota</taxon>
        <taxon>Gammaproteobacteria</taxon>
        <taxon>Chromatiales</taxon>
        <taxon>Ectothiorhodospiraceae</taxon>
        <taxon>Candidatus Macondimonas</taxon>
    </lineage>
</organism>
<keyword evidence="6" id="KW-1185">Reference proteome</keyword>
<reference evidence="5 6" key="1">
    <citation type="journal article" date="2019" name="ISME J.">
        <title>Candidatus Macondimonas diazotrophica, a novel gammaproteobacterial genus dominating crude-oil-contaminated coastal sediments.</title>
        <authorList>
            <person name="Karthikeyan S."/>
            <person name="Konstantinidis K."/>
        </authorList>
    </citation>
    <scope>NUCLEOTIDE SEQUENCE [LARGE SCALE GENOMIC DNA]</scope>
    <source>
        <strain evidence="5 6">KTK01</strain>
    </source>
</reference>
<dbReference type="AlphaFoldDB" id="A0A4Z0F6A1"/>
<proteinExistence type="predicted"/>
<evidence type="ECO:0000256" key="3">
    <source>
        <dbReference type="ARBA" id="ARBA00022801"/>
    </source>
</evidence>
<dbReference type="Gene3D" id="3.40.1350.10">
    <property type="match status" value="1"/>
</dbReference>
<evidence type="ECO:0000256" key="1">
    <source>
        <dbReference type="ARBA" id="ARBA00001946"/>
    </source>
</evidence>
<dbReference type="Proteomes" id="UP000297890">
    <property type="component" value="Unassembled WGS sequence"/>
</dbReference>
<protein>
    <submittedName>
        <fullName evidence="5">VRR-NUC domain-containing protein</fullName>
    </submittedName>
</protein>